<dbReference type="PANTHER" id="PTHR36102:SF1">
    <property type="entry name" value="YDR124W-LIKE HELICAL BUNDLE DOMAIN-CONTAINING PROTEIN"/>
    <property type="match status" value="1"/>
</dbReference>
<evidence type="ECO:0000313" key="2">
    <source>
        <dbReference type="EMBL" id="THC90372.1"/>
    </source>
</evidence>
<dbReference type="EMBL" id="SOSA01000528">
    <property type="protein sequence ID" value="THC90372.1"/>
    <property type="molecule type" value="Genomic_DNA"/>
</dbReference>
<dbReference type="Proteomes" id="UP000308092">
    <property type="component" value="Unassembled WGS sequence"/>
</dbReference>
<dbReference type="PANTHER" id="PTHR36102">
    <property type="entry name" value="CHROMOSOME 10, WHOLE GENOME SHOTGUN SEQUENCE"/>
    <property type="match status" value="1"/>
</dbReference>
<protein>
    <recommendedName>
        <fullName evidence="1">Subtelomeric hrmA-associated cluster protein AFUB-079030/YDR124W-like helical bundle domain-containing protein</fullName>
    </recommendedName>
</protein>
<accession>A0A4S3J6J3</accession>
<dbReference type="STRING" id="1220188.A0A4S3J6J3"/>
<dbReference type="InterPro" id="IPR047092">
    <property type="entry name" value="AFUB_07903/YDR124W-like_hel"/>
</dbReference>
<proteinExistence type="predicted"/>
<sequence>MVFSSRSIFAALLSWPTELFSNVLQCFPTSRASRRESEWFDVDHAVEQENTTMDDLEVVRAWFTINPDYPPEDVVWHHSFDDVVKIIVSLPCQRGNEELAELVVPESDAQRVRRQFNIETSLPLGSRDPMVLSQKPEILALQRFEAGQKLRETYLACQAKGNLDDQARAWFHRRLKWVSEELGTLLDNIQTVRVWKTIYQGPLMRDAKNKGVEDLILAAVYLEDPCNAYALAPPSHRLDGAIQVDLVIQRSDFAASQAQEQGRKENHDLISYCFNQTSVRVGGGPRVLLKYGPVDFDPMSDKDPVVLAQQAEDMNVKRVAAYKDLAARYSRYLREECPRLDPMAKVWATERLAGIENQLSVLQPNPLVVILERGLGNVVREAIPLSLEEHINSQEWAQVDLAVDHRGVQRVGQVCELLKCQRFGDDDPVIRMQPGNDPHMKKFFGYNHVIWRYIEARKLRQTDEALTQWYEGEIGALERFIDSFREDITLSYPTVVGPSVASPLEAGSSGQSMLWPVRTLHAHNMGNVQISESSSIREQNNTLVTPHVHNVSGGILESEIGNLKPVFPGASRVESSHGYGLSEGLPAQDSNASAEYPFKISDKEAVNRYYEVGFKLLRVGNCRILAGALIMHLEPYVRTLYPYNVGEPSKPEWWPQELHYKAPSRLNQNEGIPLLIHLIHNPSIGPDDLEQIIDQSKDQIEPADKLDILYNILALRRKEEQYNAGVIDAIRPTPDDLTDNNSLASSTSYPCTPPSQMGGLMIGDAQKVFDYYKCALDPNYILTRVRTSRDGGLPNSTEAPDQLGKDGCTQLLIHIIYRLGRFEELQKIANSNTSLSNTTIEILNEIYNVRQMEEQHEQGKIGIPSLQM</sequence>
<dbReference type="AlphaFoldDB" id="A0A4S3J6J3"/>
<dbReference type="Pfam" id="PF11001">
    <property type="entry name" value="AFUB_07903_YDR124W_hel"/>
    <property type="match status" value="1"/>
</dbReference>
<gene>
    <name evidence="2" type="ORF">EYZ11_010173</name>
</gene>
<dbReference type="InterPro" id="IPR021264">
    <property type="entry name" value="AFUB_079030/YDR124W-like"/>
</dbReference>
<name>A0A4S3J6J3_9EURO</name>
<dbReference type="VEuPathDB" id="FungiDB:EYZ11_010173"/>
<comment type="caution">
    <text evidence="2">The sequence shown here is derived from an EMBL/GenBank/DDBJ whole genome shotgun (WGS) entry which is preliminary data.</text>
</comment>
<organism evidence="2 3">
    <name type="scientific">Aspergillus tanneri</name>
    <dbReference type="NCBI Taxonomy" id="1220188"/>
    <lineage>
        <taxon>Eukaryota</taxon>
        <taxon>Fungi</taxon>
        <taxon>Dikarya</taxon>
        <taxon>Ascomycota</taxon>
        <taxon>Pezizomycotina</taxon>
        <taxon>Eurotiomycetes</taxon>
        <taxon>Eurotiomycetidae</taxon>
        <taxon>Eurotiales</taxon>
        <taxon>Aspergillaceae</taxon>
        <taxon>Aspergillus</taxon>
        <taxon>Aspergillus subgen. Circumdati</taxon>
    </lineage>
</organism>
<reference evidence="2 3" key="1">
    <citation type="submission" date="2019-03" db="EMBL/GenBank/DDBJ databases">
        <title>The genome sequence of a newly discovered highly antifungal drug resistant Aspergillus species, Aspergillus tanneri NIH 1004.</title>
        <authorList>
            <person name="Mounaud S."/>
            <person name="Singh I."/>
            <person name="Joardar V."/>
            <person name="Pakala S."/>
            <person name="Pakala S."/>
            <person name="Venepally P."/>
            <person name="Hoover J."/>
            <person name="Nierman W."/>
            <person name="Chung J."/>
            <person name="Losada L."/>
        </authorList>
    </citation>
    <scope>NUCLEOTIDE SEQUENCE [LARGE SCALE GENOMIC DNA]</scope>
    <source>
        <strain evidence="2 3">NIH1004</strain>
    </source>
</reference>
<evidence type="ECO:0000259" key="1">
    <source>
        <dbReference type="Pfam" id="PF11001"/>
    </source>
</evidence>
<keyword evidence="3" id="KW-1185">Reference proteome</keyword>
<evidence type="ECO:0000313" key="3">
    <source>
        <dbReference type="Proteomes" id="UP000308092"/>
    </source>
</evidence>
<feature type="domain" description="Subtelomeric hrmA-associated cluster protein AFUB-079030/YDR124W-like helical bundle" evidence="1">
    <location>
        <begin position="599"/>
        <end position="717"/>
    </location>
</feature>